<feature type="transmembrane region" description="Helical" evidence="7">
    <location>
        <begin position="131"/>
        <end position="147"/>
    </location>
</feature>
<dbReference type="GO" id="GO:0015421">
    <property type="term" value="F:ABC-type oligopeptide transporter activity"/>
    <property type="evidence" value="ECO:0007669"/>
    <property type="project" value="TreeGrafter"/>
</dbReference>
<dbReference type="GO" id="GO:0005524">
    <property type="term" value="F:ATP binding"/>
    <property type="evidence" value="ECO:0007669"/>
    <property type="project" value="UniProtKB-KW"/>
</dbReference>
<dbReference type="AlphaFoldDB" id="A0A3L7APH3"/>
<evidence type="ECO:0000259" key="8">
    <source>
        <dbReference type="PROSITE" id="PS50893"/>
    </source>
</evidence>
<feature type="transmembrane region" description="Helical" evidence="7">
    <location>
        <begin position="12"/>
        <end position="35"/>
    </location>
</feature>
<reference evidence="10 11" key="1">
    <citation type="submission" date="2018-10" db="EMBL/GenBank/DDBJ databases">
        <authorList>
            <person name="Li J."/>
        </authorList>
    </citation>
    <scope>NUCLEOTIDE SEQUENCE [LARGE SCALE GENOMIC DNA]</scope>
    <source>
        <strain evidence="10 11">JCM 11654</strain>
    </source>
</reference>
<dbReference type="PROSITE" id="PS50893">
    <property type="entry name" value="ABC_TRANSPORTER_2"/>
    <property type="match status" value="1"/>
</dbReference>
<evidence type="ECO:0000313" key="10">
    <source>
        <dbReference type="EMBL" id="RLP81332.1"/>
    </source>
</evidence>
<comment type="caution">
    <text evidence="10">The sequence shown here is derived from an EMBL/GenBank/DDBJ whole genome shotgun (WGS) entry which is preliminary data.</text>
</comment>
<keyword evidence="3" id="KW-0547">Nucleotide-binding</keyword>
<dbReference type="GO" id="GO:0016887">
    <property type="term" value="F:ATP hydrolysis activity"/>
    <property type="evidence" value="ECO:0007669"/>
    <property type="project" value="InterPro"/>
</dbReference>
<name>A0A3L7APH3_9MICO</name>
<evidence type="ECO:0000256" key="7">
    <source>
        <dbReference type="SAM" id="Phobius"/>
    </source>
</evidence>
<feature type="transmembrane region" description="Helical" evidence="7">
    <location>
        <begin position="153"/>
        <end position="171"/>
    </location>
</feature>
<evidence type="ECO:0000256" key="6">
    <source>
        <dbReference type="ARBA" id="ARBA00023136"/>
    </source>
</evidence>
<dbReference type="GO" id="GO:0005886">
    <property type="term" value="C:plasma membrane"/>
    <property type="evidence" value="ECO:0007669"/>
    <property type="project" value="UniProtKB-SubCell"/>
</dbReference>
<feature type="transmembrane region" description="Helical" evidence="7">
    <location>
        <begin position="267"/>
        <end position="290"/>
    </location>
</feature>
<accession>A0A3L7APH3</accession>
<keyword evidence="5 7" id="KW-1133">Transmembrane helix</keyword>
<dbReference type="Proteomes" id="UP000269438">
    <property type="component" value="Unassembled WGS sequence"/>
</dbReference>
<dbReference type="Gene3D" id="3.40.50.300">
    <property type="entry name" value="P-loop containing nucleotide triphosphate hydrolases"/>
    <property type="match status" value="1"/>
</dbReference>
<proteinExistence type="predicted"/>
<dbReference type="SMART" id="SM00382">
    <property type="entry name" value="AAA"/>
    <property type="match status" value="1"/>
</dbReference>
<evidence type="ECO:0000256" key="5">
    <source>
        <dbReference type="ARBA" id="ARBA00022989"/>
    </source>
</evidence>
<dbReference type="PANTHER" id="PTHR43394:SF1">
    <property type="entry name" value="ATP-BINDING CASSETTE SUB-FAMILY B MEMBER 10, MITOCHONDRIAL"/>
    <property type="match status" value="1"/>
</dbReference>
<evidence type="ECO:0000259" key="9">
    <source>
        <dbReference type="PROSITE" id="PS50929"/>
    </source>
</evidence>
<dbReference type="Pfam" id="PF00005">
    <property type="entry name" value="ABC_tran"/>
    <property type="match status" value="1"/>
</dbReference>
<keyword evidence="2 7" id="KW-0812">Transmembrane</keyword>
<dbReference type="PROSITE" id="PS50929">
    <property type="entry name" value="ABC_TM1F"/>
    <property type="match status" value="1"/>
</dbReference>
<feature type="domain" description="ABC transporter" evidence="8">
    <location>
        <begin position="330"/>
        <end position="535"/>
    </location>
</feature>
<keyword evidence="4 10" id="KW-0067">ATP-binding</keyword>
<dbReference type="RefSeq" id="WP_121689028.1">
    <property type="nucleotide sequence ID" value="NZ_RCUY01000010.1"/>
</dbReference>
<dbReference type="SUPFAM" id="SSF90123">
    <property type="entry name" value="ABC transporter transmembrane region"/>
    <property type="match status" value="1"/>
</dbReference>
<keyword evidence="6 7" id="KW-0472">Membrane</keyword>
<dbReference type="Pfam" id="PF00664">
    <property type="entry name" value="ABC_membrane"/>
    <property type="match status" value="1"/>
</dbReference>
<evidence type="ECO:0000256" key="2">
    <source>
        <dbReference type="ARBA" id="ARBA00022692"/>
    </source>
</evidence>
<dbReference type="SUPFAM" id="SSF52540">
    <property type="entry name" value="P-loop containing nucleoside triphosphate hydrolases"/>
    <property type="match status" value="1"/>
</dbReference>
<dbReference type="OrthoDB" id="9806127at2"/>
<evidence type="ECO:0000256" key="4">
    <source>
        <dbReference type="ARBA" id="ARBA00022840"/>
    </source>
</evidence>
<protein>
    <submittedName>
        <fullName evidence="10">ABC transporter ATP-binding protein</fullName>
    </submittedName>
</protein>
<sequence length="536" mass="58437">MIRAIGFQNAKVHYSLGMLLLMISSVATAMQPMFVGQITEAFAGQKPVVVTTVLFLLAVFVVDALGTAGSKLVMGIASERFVFNVRNSVARRILHTNHRSFQSFDKGDLNNRVVEDIPAIQRPYFTTYPELLGAAIVALLCFIGMVFTSWTLALVLIAVLTAFGALLLIVLRSIRTAAETSRVAESAYSSRLYELLYNFVPVKSLGAENWVLRALNRRAESSRVNGVRLVGVSSLILPIINMATQVSLVGVLLLGGVQIGNEDLTPAALATFFLYLVYMISPLVTLGLSLGELREAAASHARLQVIYETLPEDETQPQYRFSSGGPGATFRSHNLAYRYQGGERVAIPDISIEGPGIYCLVGSNGAGKSTLFLLMNGLHVPTEGSLSWNGKRIHEGLSSDLRRFVYLMPQSRDVLSTTVRDNILMGAVIEDAEIFALAFRLGVSNFLEGLPDGLDTQIGHEGVELSGGQKQLLYVFHALLLRPPVILLDEFASNLDRDSKAAISDALTELATESLIIVITHDKELLTRFPRHITLG</sequence>
<evidence type="ECO:0000313" key="11">
    <source>
        <dbReference type="Proteomes" id="UP000269438"/>
    </source>
</evidence>
<gene>
    <name evidence="10" type="ORF">D9V34_11930</name>
</gene>
<organism evidence="10 11">
    <name type="scientific">Mycetocola lacteus</name>
    <dbReference type="NCBI Taxonomy" id="76637"/>
    <lineage>
        <taxon>Bacteria</taxon>
        <taxon>Bacillati</taxon>
        <taxon>Actinomycetota</taxon>
        <taxon>Actinomycetes</taxon>
        <taxon>Micrococcales</taxon>
        <taxon>Microbacteriaceae</taxon>
        <taxon>Mycetocola</taxon>
    </lineage>
</organism>
<dbReference type="InterPro" id="IPR003439">
    <property type="entry name" value="ABC_transporter-like_ATP-bd"/>
</dbReference>
<dbReference type="InterPro" id="IPR027417">
    <property type="entry name" value="P-loop_NTPase"/>
</dbReference>
<feature type="transmembrane region" description="Helical" evidence="7">
    <location>
        <begin position="227"/>
        <end position="255"/>
    </location>
</feature>
<dbReference type="InterPro" id="IPR003593">
    <property type="entry name" value="AAA+_ATPase"/>
</dbReference>
<dbReference type="InterPro" id="IPR011527">
    <property type="entry name" value="ABC1_TM_dom"/>
</dbReference>
<dbReference type="InterPro" id="IPR039421">
    <property type="entry name" value="Type_1_exporter"/>
</dbReference>
<evidence type="ECO:0000256" key="3">
    <source>
        <dbReference type="ARBA" id="ARBA00022741"/>
    </source>
</evidence>
<feature type="domain" description="ABC transmembrane type-1" evidence="9">
    <location>
        <begin position="16"/>
        <end position="295"/>
    </location>
</feature>
<dbReference type="Gene3D" id="1.20.1560.10">
    <property type="entry name" value="ABC transporter type 1, transmembrane domain"/>
    <property type="match status" value="1"/>
</dbReference>
<dbReference type="PANTHER" id="PTHR43394">
    <property type="entry name" value="ATP-DEPENDENT PERMEASE MDL1, MITOCHONDRIAL"/>
    <property type="match status" value="1"/>
</dbReference>
<comment type="subcellular location">
    <subcellularLocation>
        <location evidence="1">Cell membrane</location>
        <topology evidence="1">Multi-pass membrane protein</topology>
    </subcellularLocation>
</comment>
<keyword evidence="11" id="KW-1185">Reference proteome</keyword>
<dbReference type="InterPro" id="IPR036640">
    <property type="entry name" value="ABC1_TM_sf"/>
</dbReference>
<dbReference type="EMBL" id="RCUY01000010">
    <property type="protein sequence ID" value="RLP81332.1"/>
    <property type="molecule type" value="Genomic_DNA"/>
</dbReference>
<feature type="transmembrane region" description="Helical" evidence="7">
    <location>
        <begin position="47"/>
        <end position="66"/>
    </location>
</feature>
<evidence type="ECO:0000256" key="1">
    <source>
        <dbReference type="ARBA" id="ARBA00004651"/>
    </source>
</evidence>